<reference evidence="2" key="1">
    <citation type="submission" date="2020-05" db="EMBL/GenBank/DDBJ databases">
        <authorList>
            <person name="Chiriac C."/>
            <person name="Salcher M."/>
            <person name="Ghai R."/>
            <person name="Kavagutti S V."/>
        </authorList>
    </citation>
    <scope>NUCLEOTIDE SEQUENCE</scope>
</reference>
<accession>A0A6J7WW64</accession>
<organism evidence="2">
    <name type="scientific">uncultured Caudovirales phage</name>
    <dbReference type="NCBI Taxonomy" id="2100421"/>
    <lineage>
        <taxon>Viruses</taxon>
        <taxon>Duplodnaviria</taxon>
        <taxon>Heunggongvirae</taxon>
        <taxon>Uroviricota</taxon>
        <taxon>Caudoviricetes</taxon>
        <taxon>Peduoviridae</taxon>
        <taxon>Maltschvirus</taxon>
        <taxon>Maltschvirus maltsch</taxon>
    </lineage>
</organism>
<feature type="domain" description="YspA cpYpsA-related SLOG" evidence="1">
    <location>
        <begin position="1"/>
        <end position="66"/>
    </location>
</feature>
<dbReference type="Pfam" id="PF10686">
    <property type="entry name" value="YAcAr"/>
    <property type="match status" value="1"/>
</dbReference>
<gene>
    <name evidence="2" type="ORF">UFOVP242_211</name>
</gene>
<dbReference type="SUPFAM" id="SSF102405">
    <property type="entry name" value="MCP/YpsA-like"/>
    <property type="match status" value="1"/>
</dbReference>
<sequence length="128" mass="14337">MKTIIAGCRNFNDNLLLRKRLDYYTEHNGAITEVVSGGAAGVDTIGEWYALMNGIPVRQFKADWNKLGKKAGPIRNRQMAEYADVLLAVWDGKSRGTKNMIDEMNKLKKPVFIVWIGESFVANTTAVE</sequence>
<protein>
    <submittedName>
        <fullName evidence="2">Mycobacteriophage D29, Gp61</fullName>
    </submittedName>
</protein>
<name>A0A6J7WW64_9CAUD</name>
<proteinExistence type="predicted"/>
<dbReference type="Gene3D" id="3.40.50.450">
    <property type="match status" value="1"/>
</dbReference>
<dbReference type="EMBL" id="LR798294">
    <property type="protein sequence ID" value="CAB5221997.1"/>
    <property type="molecule type" value="Genomic_DNA"/>
</dbReference>
<dbReference type="InterPro" id="IPR019627">
    <property type="entry name" value="YAcAr"/>
</dbReference>
<evidence type="ECO:0000313" key="2">
    <source>
        <dbReference type="EMBL" id="CAB5221997.1"/>
    </source>
</evidence>
<evidence type="ECO:0000259" key="1">
    <source>
        <dbReference type="Pfam" id="PF10686"/>
    </source>
</evidence>